<evidence type="ECO:0000259" key="2">
    <source>
        <dbReference type="Pfam" id="PF07589"/>
    </source>
</evidence>
<dbReference type="NCBIfam" id="NF041538">
    <property type="entry name" value="PEP_EDSA_1"/>
    <property type="match status" value="1"/>
</dbReference>
<reference evidence="3" key="1">
    <citation type="submission" date="2022-03" db="EMBL/GenBank/DDBJ databases">
        <title>Genome Encyclopedia of Bacteria and Archaea VI: Functional Genomics of Type Strains.</title>
        <authorList>
            <person name="Whitman W."/>
        </authorList>
    </citation>
    <scope>NUCLEOTIDE SEQUENCE</scope>
    <source>
        <strain evidence="3">HSC-15S17</strain>
    </source>
</reference>
<feature type="domain" description="Ice-binding protein C-terminal" evidence="2">
    <location>
        <begin position="279"/>
        <end position="303"/>
    </location>
</feature>
<organism evidence="3 4">
    <name type="scientific">Duganella violaceipulchra</name>
    <dbReference type="NCBI Taxonomy" id="2849652"/>
    <lineage>
        <taxon>Bacteria</taxon>
        <taxon>Pseudomonadati</taxon>
        <taxon>Pseudomonadota</taxon>
        <taxon>Betaproteobacteria</taxon>
        <taxon>Burkholderiales</taxon>
        <taxon>Oxalobacteraceae</taxon>
        <taxon>Telluria group</taxon>
        <taxon>Duganella</taxon>
    </lineage>
</organism>
<proteinExistence type="predicted"/>
<dbReference type="EMBL" id="JALJZU010000001">
    <property type="protein sequence ID" value="MCP2007024.1"/>
    <property type="molecule type" value="Genomic_DNA"/>
</dbReference>
<protein>
    <recommendedName>
        <fullName evidence="2">Ice-binding protein C-terminal domain-containing protein</fullName>
    </recommendedName>
</protein>
<name>A0ABT1GG60_9BURK</name>
<sequence>MKKAVIAMAAAAAGLASTAAHADTFARAANEITNLVVTSSHGATAGLSVNSSFASACLPNGNCTSKGGAGVTDSAPAKLGWAGYVNNSYDSNAASGTSYAVADASIDQLQLSGAPYTRARSFTEGNLVGAGTLNAVAGNSSATLLTTTVVAGAGDKLSFHFDALPYIQVYLTDKAIAPSQAQGSIGLNFNLIDNSGKIVFNWAPDGIAGDIQGGTETADPYTLNTSLTALNGNGGPLTFAPTSCTVGGAGCFSASTNALAAGVYTLNLAMHENIAVQSAVPEADTYAMLLAGLGIMGVVARRRGRCSPAVSP</sequence>
<dbReference type="Proteomes" id="UP001162889">
    <property type="component" value="Unassembled WGS sequence"/>
</dbReference>
<keyword evidence="4" id="KW-1185">Reference proteome</keyword>
<dbReference type="InterPro" id="IPR048213">
    <property type="entry name" value="EDSA_1-like"/>
</dbReference>
<accession>A0ABT1GG60</accession>
<gene>
    <name evidence="3" type="ORF">L1274_000712</name>
</gene>
<evidence type="ECO:0000313" key="4">
    <source>
        <dbReference type="Proteomes" id="UP001162889"/>
    </source>
</evidence>
<comment type="caution">
    <text evidence="3">The sequence shown here is derived from an EMBL/GenBank/DDBJ whole genome shotgun (WGS) entry which is preliminary data.</text>
</comment>
<feature type="chain" id="PRO_5046231461" description="Ice-binding protein C-terminal domain-containing protein" evidence="1">
    <location>
        <begin position="23"/>
        <end position="312"/>
    </location>
</feature>
<feature type="signal peptide" evidence="1">
    <location>
        <begin position="1"/>
        <end position="22"/>
    </location>
</feature>
<dbReference type="Pfam" id="PF07589">
    <property type="entry name" value="PEP-CTERM"/>
    <property type="match status" value="1"/>
</dbReference>
<keyword evidence="1" id="KW-0732">Signal</keyword>
<evidence type="ECO:0000313" key="3">
    <source>
        <dbReference type="EMBL" id="MCP2007024.1"/>
    </source>
</evidence>
<evidence type="ECO:0000256" key="1">
    <source>
        <dbReference type="SAM" id="SignalP"/>
    </source>
</evidence>
<dbReference type="RefSeq" id="WP_229224797.1">
    <property type="nucleotide sequence ID" value="NZ_JAHTGR010000006.1"/>
</dbReference>
<dbReference type="InterPro" id="IPR013424">
    <property type="entry name" value="Ice-binding_C"/>
</dbReference>